<name>A0A1Y2CQ01_9BASI</name>
<dbReference type="InterPro" id="IPR011333">
    <property type="entry name" value="SKP1/BTB/POZ_sf"/>
</dbReference>
<sequence length="393" mass="42828">MKLVKTTFTFTSPPMPFDEQLIQFPPSLSNLGSWIVFTSPTTAGGTFGGHICWEGVGDLSRITKLEWRGAKLFKGFELQPGGDLLSAVKEKKDGECYFGGFKESDVRVSLRVEMSGEEAAVNFTRAASSFADVLSCRHHADVRSYFPRFGRDLWTSSALLSSRSPYVAQLFKSGFSESQMKRTPSQLGKKDVEEGRTKSSAFDDSDDERDEVLTQAGDTQGGSRVAEDSCSHPFHEFVVTETAYTTYRAVVVYLATGHISFAPLTSTLRAAGASSGDGGTPRNLASTVQDPSSLLPASPKSVYRLAHLLSLVDLQDLALASINSQLTIDNVAYELFSEVTSVYDEIAAAVVAFASKHWAEVKQSSAMKEMESRVLRGETELSGKVSMKLMKLL</sequence>
<feature type="compositionally biased region" description="Basic and acidic residues" evidence="1">
    <location>
        <begin position="188"/>
        <end position="197"/>
    </location>
</feature>
<keyword evidence="3" id="KW-1185">Reference proteome</keyword>
<protein>
    <recommendedName>
        <fullName evidence="4">BTB domain-containing protein</fullName>
    </recommendedName>
</protein>
<dbReference type="EMBL" id="MCGR01000114">
    <property type="protein sequence ID" value="ORY48425.1"/>
    <property type="molecule type" value="Genomic_DNA"/>
</dbReference>
<dbReference type="InParanoid" id="A0A1Y2CQ01"/>
<accession>A0A1Y2CQ01</accession>
<feature type="compositionally biased region" description="Polar residues" evidence="1">
    <location>
        <begin position="283"/>
        <end position="292"/>
    </location>
</feature>
<gene>
    <name evidence="2" type="ORF">BCR35DRAFT_310872</name>
</gene>
<organism evidence="2 3">
    <name type="scientific">Leucosporidium creatinivorum</name>
    <dbReference type="NCBI Taxonomy" id="106004"/>
    <lineage>
        <taxon>Eukaryota</taxon>
        <taxon>Fungi</taxon>
        <taxon>Dikarya</taxon>
        <taxon>Basidiomycota</taxon>
        <taxon>Pucciniomycotina</taxon>
        <taxon>Microbotryomycetes</taxon>
        <taxon>Leucosporidiales</taxon>
        <taxon>Leucosporidium</taxon>
    </lineage>
</organism>
<evidence type="ECO:0000313" key="3">
    <source>
        <dbReference type="Proteomes" id="UP000193467"/>
    </source>
</evidence>
<reference evidence="2 3" key="1">
    <citation type="submission" date="2016-07" db="EMBL/GenBank/DDBJ databases">
        <title>Pervasive Adenine N6-methylation of Active Genes in Fungi.</title>
        <authorList>
            <consortium name="DOE Joint Genome Institute"/>
            <person name="Mondo S.J."/>
            <person name="Dannebaum R.O."/>
            <person name="Kuo R.C."/>
            <person name="Labutti K."/>
            <person name="Haridas S."/>
            <person name="Kuo A."/>
            <person name="Salamov A."/>
            <person name="Ahrendt S.R."/>
            <person name="Lipzen A."/>
            <person name="Sullivan W."/>
            <person name="Andreopoulos W.B."/>
            <person name="Clum A."/>
            <person name="Lindquist E."/>
            <person name="Daum C."/>
            <person name="Ramamoorthy G.K."/>
            <person name="Gryganskyi A."/>
            <person name="Culley D."/>
            <person name="Magnuson J.K."/>
            <person name="James T.Y."/>
            <person name="O'Malley M.A."/>
            <person name="Stajich J.E."/>
            <person name="Spatafora J.W."/>
            <person name="Visel A."/>
            <person name="Grigoriev I.V."/>
        </authorList>
    </citation>
    <scope>NUCLEOTIDE SEQUENCE [LARGE SCALE GENOMIC DNA]</scope>
    <source>
        <strain evidence="2 3">62-1032</strain>
    </source>
</reference>
<feature type="region of interest" description="Disordered" evidence="1">
    <location>
        <begin position="270"/>
        <end position="292"/>
    </location>
</feature>
<evidence type="ECO:0008006" key="4">
    <source>
        <dbReference type="Google" id="ProtNLM"/>
    </source>
</evidence>
<dbReference type="Proteomes" id="UP000193467">
    <property type="component" value="Unassembled WGS sequence"/>
</dbReference>
<dbReference type="AlphaFoldDB" id="A0A1Y2CQ01"/>
<evidence type="ECO:0000256" key="1">
    <source>
        <dbReference type="SAM" id="MobiDB-lite"/>
    </source>
</evidence>
<dbReference type="OrthoDB" id="2533563at2759"/>
<feature type="region of interest" description="Disordered" evidence="1">
    <location>
        <begin position="179"/>
        <end position="228"/>
    </location>
</feature>
<proteinExistence type="predicted"/>
<dbReference type="Gene3D" id="3.30.710.10">
    <property type="entry name" value="Potassium Channel Kv1.1, Chain A"/>
    <property type="match status" value="1"/>
</dbReference>
<comment type="caution">
    <text evidence="2">The sequence shown here is derived from an EMBL/GenBank/DDBJ whole genome shotgun (WGS) entry which is preliminary data.</text>
</comment>
<evidence type="ECO:0000313" key="2">
    <source>
        <dbReference type="EMBL" id="ORY48425.1"/>
    </source>
</evidence>
<dbReference type="STRING" id="106004.A0A1Y2CQ01"/>